<evidence type="ECO:0000256" key="2">
    <source>
        <dbReference type="ARBA" id="ARBA00004613"/>
    </source>
</evidence>
<comment type="cofactor">
    <cofactor evidence="1">
        <name>Ca(2+)</name>
        <dbReference type="ChEBI" id="CHEBI:29108"/>
    </cofactor>
</comment>
<dbReference type="EMBL" id="JAGSGD010000001">
    <property type="protein sequence ID" value="MBR7620172.1"/>
    <property type="molecule type" value="Genomic_DNA"/>
</dbReference>
<reference evidence="7" key="1">
    <citation type="submission" date="2021-04" db="EMBL/GenBank/DDBJ databases">
        <title>Draft genome assembly of strain Phenylobacterium sp. 20VBR1 using MiniION and Illumina platforms.</title>
        <authorList>
            <person name="Thomas F.A."/>
            <person name="Krishnan K.P."/>
            <person name="Sinha R.K."/>
        </authorList>
    </citation>
    <scope>NUCLEOTIDE SEQUENCE</scope>
    <source>
        <strain evidence="7">20VBR1</strain>
    </source>
</reference>
<dbReference type="InterPro" id="IPR006026">
    <property type="entry name" value="Peptidase_Metallo"/>
</dbReference>
<feature type="domain" description="Peptidase metallopeptidase" evidence="6">
    <location>
        <begin position="51"/>
        <end position="238"/>
    </location>
</feature>
<dbReference type="SMART" id="SM00235">
    <property type="entry name" value="ZnMc"/>
    <property type="match status" value="1"/>
</dbReference>
<dbReference type="GO" id="GO:0005615">
    <property type="term" value="C:extracellular space"/>
    <property type="evidence" value="ECO:0007669"/>
    <property type="project" value="InterPro"/>
</dbReference>
<dbReference type="SUPFAM" id="SSF51120">
    <property type="entry name" value="beta-Roll"/>
    <property type="match status" value="2"/>
</dbReference>
<evidence type="ECO:0000256" key="3">
    <source>
        <dbReference type="ARBA" id="ARBA00009490"/>
    </source>
</evidence>
<dbReference type="Proteomes" id="UP000622580">
    <property type="component" value="Unassembled WGS sequence"/>
</dbReference>
<dbReference type="Gene3D" id="2.150.10.10">
    <property type="entry name" value="Serralysin-like metalloprotease, C-terminal"/>
    <property type="match status" value="3"/>
</dbReference>
<dbReference type="GO" id="GO:0008270">
    <property type="term" value="F:zinc ion binding"/>
    <property type="evidence" value="ECO:0007669"/>
    <property type="project" value="InterPro"/>
</dbReference>
<dbReference type="InterPro" id="IPR013858">
    <property type="entry name" value="Peptidase_M10B_C"/>
</dbReference>
<dbReference type="SUPFAM" id="SSF55486">
    <property type="entry name" value="Metalloproteases ('zincins'), catalytic domain"/>
    <property type="match status" value="1"/>
</dbReference>
<evidence type="ECO:0000313" key="7">
    <source>
        <dbReference type="EMBL" id="MBR7620172.1"/>
    </source>
</evidence>
<proteinExistence type="inferred from homology"/>
<dbReference type="GO" id="GO:0006508">
    <property type="term" value="P:proteolysis"/>
    <property type="evidence" value="ECO:0007669"/>
    <property type="project" value="InterPro"/>
</dbReference>
<evidence type="ECO:0000256" key="4">
    <source>
        <dbReference type="ARBA" id="ARBA00022525"/>
    </source>
</evidence>
<dbReference type="InterPro" id="IPR011049">
    <property type="entry name" value="Serralysin-like_metalloprot_C"/>
</dbReference>
<comment type="similarity">
    <text evidence="3">Belongs to the peptidase M10B family.</text>
</comment>
<dbReference type="Pfam" id="PF08548">
    <property type="entry name" value="Peptidase_M10_C"/>
    <property type="match status" value="1"/>
</dbReference>
<dbReference type="InterPro" id="IPR034033">
    <property type="entry name" value="Serralysin-like"/>
</dbReference>
<gene>
    <name evidence="7" type="ORF">JKL49_12315</name>
</gene>
<dbReference type="AlphaFoldDB" id="A0A941D1F4"/>
<comment type="subcellular location">
    <subcellularLocation>
        <location evidence="2">Secreted</location>
    </subcellularLocation>
</comment>
<evidence type="ECO:0000256" key="5">
    <source>
        <dbReference type="ARBA" id="ARBA00022737"/>
    </source>
</evidence>
<dbReference type="PRINTS" id="PR00313">
    <property type="entry name" value="CABNDNGRPT"/>
</dbReference>
<dbReference type="InterPro" id="IPR050557">
    <property type="entry name" value="RTX_toxin/Mannuronan_C5-epim"/>
</dbReference>
<dbReference type="GO" id="GO:0008237">
    <property type="term" value="F:metallopeptidase activity"/>
    <property type="evidence" value="ECO:0007669"/>
    <property type="project" value="InterPro"/>
</dbReference>
<evidence type="ECO:0000256" key="1">
    <source>
        <dbReference type="ARBA" id="ARBA00001913"/>
    </source>
</evidence>
<keyword evidence="5" id="KW-0677">Repeat</keyword>
<comment type="caution">
    <text evidence="7">The sequence shown here is derived from an EMBL/GenBank/DDBJ whole genome shotgun (WGS) entry which is preliminary data.</text>
</comment>
<evidence type="ECO:0000313" key="8">
    <source>
        <dbReference type="Proteomes" id="UP000622580"/>
    </source>
</evidence>
<dbReference type="InterPro" id="IPR024079">
    <property type="entry name" value="MetalloPept_cat_dom_sf"/>
</dbReference>
<evidence type="ECO:0000259" key="6">
    <source>
        <dbReference type="SMART" id="SM00235"/>
    </source>
</evidence>
<dbReference type="PANTHER" id="PTHR38340:SF1">
    <property type="entry name" value="S-LAYER PROTEIN"/>
    <property type="match status" value="1"/>
</dbReference>
<accession>A0A941D1F4</accession>
<dbReference type="Pfam" id="PF00353">
    <property type="entry name" value="HemolysinCabind"/>
    <property type="match status" value="3"/>
</dbReference>
<dbReference type="InterPro" id="IPR001343">
    <property type="entry name" value="Hemolysn_Ca-bd"/>
</dbReference>
<sequence>MALTSSGDPMTFALDTDALPLAFLNADLRGGMVDGKQSFTVAEAANRLVGGEPGWSSALGVGFTVTYGFRADAPLTMPDDATGFSRFETAQITTAELVLKGWSDAANIVFVRVGSGASGDAAYSNSATILFSNYASGVAGASAFSFYPGRTGFGDRSGDVWVNSTLGYNLNPTIGNYGGQVLVHELGHAIGLSHPSNYDASDKTAPTYAASADYAEDSRQYTVMSYFNQSNTGGYFGGVYSAAPMLDDIAAVQLEYGVNTSTRTGDTTYGFNSNAGRPWFEATSSGSRLVFAAWDAGGNDTFDFSGFAQNQIIDLREGYFSNIGGLTGNVAVAVGAVIENAIGGAGSDQINGNGAANRIFAGLGNDTVDGGGADDYLRGDAGDDSIIGGAGFDDINGNQGDDTLRGGDGPDWVVGGQANDMLYGDVGDDIVYGNLGNDTLDGGDGRDWVRGGQGDDSIAGGAGDDYMSGDLGSDTISGGAGADIFHTWGAAGLDRVTDFSLAEGDRVQVDVGTVYTVAQVGADTVISMTGGAQMVLVGVQTSSLSGGWIFAG</sequence>
<keyword evidence="8" id="KW-1185">Reference proteome</keyword>
<keyword evidence="4" id="KW-0964">Secreted</keyword>
<dbReference type="Gene3D" id="3.40.390.10">
    <property type="entry name" value="Collagenase (Catalytic Domain)"/>
    <property type="match status" value="1"/>
</dbReference>
<dbReference type="GO" id="GO:0005509">
    <property type="term" value="F:calcium ion binding"/>
    <property type="evidence" value="ECO:0007669"/>
    <property type="project" value="InterPro"/>
</dbReference>
<organism evidence="7 8">
    <name type="scientific">Phenylobacterium glaciei</name>
    <dbReference type="NCBI Taxonomy" id="2803784"/>
    <lineage>
        <taxon>Bacteria</taxon>
        <taxon>Pseudomonadati</taxon>
        <taxon>Pseudomonadota</taxon>
        <taxon>Alphaproteobacteria</taxon>
        <taxon>Caulobacterales</taxon>
        <taxon>Caulobacteraceae</taxon>
        <taxon>Phenylobacterium</taxon>
    </lineage>
</organism>
<dbReference type="CDD" id="cd04277">
    <property type="entry name" value="ZnMc_serralysin_like"/>
    <property type="match status" value="1"/>
</dbReference>
<protein>
    <submittedName>
        <fullName evidence="7">M10 family metallopeptidase C-terminal domain-containing protein</fullName>
    </submittedName>
</protein>
<dbReference type="RefSeq" id="WP_215340895.1">
    <property type="nucleotide sequence ID" value="NZ_JAGSGD010000001.1"/>
</dbReference>
<dbReference type="PANTHER" id="PTHR38340">
    <property type="entry name" value="S-LAYER PROTEIN"/>
    <property type="match status" value="1"/>
</dbReference>
<name>A0A941D1F4_9CAUL</name>